<dbReference type="Gene3D" id="3.20.20.70">
    <property type="entry name" value="Aldolase class I"/>
    <property type="match status" value="1"/>
</dbReference>
<dbReference type="InterPro" id="IPR004136">
    <property type="entry name" value="NMO"/>
</dbReference>
<dbReference type="SMART" id="SM00347">
    <property type="entry name" value="HTH_MARR"/>
    <property type="match status" value="1"/>
</dbReference>
<keyword evidence="5" id="KW-0560">Oxidoreductase</keyword>
<dbReference type="GO" id="GO:0003700">
    <property type="term" value="F:DNA-binding transcription factor activity"/>
    <property type="evidence" value="ECO:0007669"/>
    <property type="project" value="InterPro"/>
</dbReference>
<evidence type="ECO:0000313" key="7">
    <source>
        <dbReference type="EMBL" id="HIU96364.1"/>
    </source>
</evidence>
<organism evidence="7 8">
    <name type="scientific">Candidatus Allocopromorpha excrementipullorum</name>
    <dbReference type="NCBI Taxonomy" id="2840743"/>
    <lineage>
        <taxon>Bacteria</taxon>
        <taxon>Bacillati</taxon>
        <taxon>Bacillota</taxon>
        <taxon>Clostridia</taxon>
        <taxon>Eubacteriales</taxon>
        <taxon>Eubacteriaceae</taxon>
        <taxon>Eubacteriaceae incertae sedis</taxon>
        <taxon>Candidatus Allocopromorpha</taxon>
    </lineage>
</organism>
<dbReference type="InterPro" id="IPR013785">
    <property type="entry name" value="Aldolase_TIM"/>
</dbReference>
<reference evidence="7" key="2">
    <citation type="journal article" date="2021" name="PeerJ">
        <title>Extensive microbial diversity within the chicken gut microbiome revealed by metagenomics and culture.</title>
        <authorList>
            <person name="Gilroy R."/>
            <person name="Ravi A."/>
            <person name="Getino M."/>
            <person name="Pursley I."/>
            <person name="Horton D.L."/>
            <person name="Alikhan N.F."/>
            <person name="Baker D."/>
            <person name="Gharbi K."/>
            <person name="Hall N."/>
            <person name="Watson M."/>
            <person name="Adriaenssens E.M."/>
            <person name="Foster-Nyarko E."/>
            <person name="Jarju S."/>
            <person name="Secka A."/>
            <person name="Antonio M."/>
            <person name="Oren A."/>
            <person name="Chaudhuri R.R."/>
            <person name="La Ragione R."/>
            <person name="Hildebrand F."/>
            <person name="Pallen M.J."/>
        </authorList>
    </citation>
    <scope>NUCLEOTIDE SEQUENCE</scope>
    <source>
        <strain evidence="7">ChiSjej4B22-8349</strain>
    </source>
</reference>
<protein>
    <recommendedName>
        <fullName evidence="2">Probable nitronate monooxygenase</fullName>
    </recommendedName>
</protein>
<feature type="domain" description="HTH marR-type" evidence="6">
    <location>
        <begin position="1"/>
        <end position="140"/>
    </location>
</feature>
<evidence type="ECO:0000313" key="8">
    <source>
        <dbReference type="Proteomes" id="UP000824130"/>
    </source>
</evidence>
<comment type="caution">
    <text evidence="7">The sequence shown here is derived from an EMBL/GenBank/DDBJ whole genome shotgun (WGS) entry which is preliminary data.</text>
</comment>
<dbReference type="CDD" id="cd04730">
    <property type="entry name" value="NPD_like"/>
    <property type="match status" value="1"/>
</dbReference>
<comment type="function">
    <text evidence="1">Nitronate monooxygenase that uses molecular oxygen to catalyze the oxidative denitrification of alkyl nitronates. Acts on propionate 3-nitronate (P3N), the presumed physiological substrate. Probably functions in the detoxification of P3N, a metabolic poison produced by plants and fungi as a defense mechanism.</text>
</comment>
<dbReference type="AlphaFoldDB" id="A0A9D1N7S9"/>
<keyword evidence="4" id="KW-0288">FMN</keyword>
<dbReference type="SUPFAM" id="SSF51412">
    <property type="entry name" value="Inosine monophosphate dehydrogenase (IMPDH)"/>
    <property type="match status" value="1"/>
</dbReference>
<dbReference type="InterPro" id="IPR036388">
    <property type="entry name" value="WH-like_DNA-bd_sf"/>
</dbReference>
<dbReference type="InterPro" id="IPR036390">
    <property type="entry name" value="WH_DNA-bd_sf"/>
</dbReference>
<gene>
    <name evidence="7" type="ORF">IAD25_06655</name>
</gene>
<dbReference type="PRINTS" id="PR00598">
    <property type="entry name" value="HTHMARR"/>
</dbReference>
<evidence type="ECO:0000256" key="3">
    <source>
        <dbReference type="ARBA" id="ARBA00022630"/>
    </source>
</evidence>
<name>A0A9D1N7S9_9FIRM</name>
<proteinExistence type="predicted"/>
<dbReference type="Pfam" id="PF03060">
    <property type="entry name" value="NMO"/>
    <property type="match status" value="1"/>
</dbReference>
<dbReference type="Pfam" id="PF12802">
    <property type="entry name" value="MarR_2"/>
    <property type="match status" value="1"/>
</dbReference>
<accession>A0A9D1N7S9</accession>
<dbReference type="Gene3D" id="1.10.10.10">
    <property type="entry name" value="Winged helix-like DNA-binding domain superfamily/Winged helix DNA-binding domain"/>
    <property type="match status" value="1"/>
</dbReference>
<dbReference type="SUPFAM" id="SSF46785">
    <property type="entry name" value="Winged helix' DNA-binding domain"/>
    <property type="match status" value="1"/>
</dbReference>
<keyword evidence="7" id="KW-0503">Monooxygenase</keyword>
<dbReference type="PANTHER" id="PTHR32332">
    <property type="entry name" value="2-NITROPROPANE DIOXYGENASE"/>
    <property type="match status" value="1"/>
</dbReference>
<dbReference type="PROSITE" id="PS50995">
    <property type="entry name" value="HTH_MARR_2"/>
    <property type="match status" value="1"/>
</dbReference>
<reference evidence="7" key="1">
    <citation type="submission" date="2020-10" db="EMBL/GenBank/DDBJ databases">
        <authorList>
            <person name="Gilroy R."/>
        </authorList>
    </citation>
    <scope>NUCLEOTIDE SEQUENCE</scope>
    <source>
        <strain evidence="7">ChiSjej4B22-8349</strain>
    </source>
</reference>
<dbReference type="PANTHER" id="PTHR32332:SF18">
    <property type="entry name" value="2-NITROPROPANE DIOXYGENASE"/>
    <property type="match status" value="1"/>
</dbReference>
<sequence>MDREIRKLNDTLVNIFNTVMKMEEEAIQNASYDDISITEVHTLEAIGTGRARTMTHVANILGIKVSTLTTAIGRLVKKGYVRRFRDETDRRMVKISLTERGTEVVREHEAFHESMIKEALSRIPDDGIDQFVESISNINDFLVMRSSTAYAGEREFKLAPLHLAGNELPVPIVQAGMSIGVAGSRLASAVAREGGLGLIGTSEIGWRAENYERDPLSANLKAIEEEVARARKAVEDDGGKGLIGAAVMWTHKDAGKYVKAAVKGGAQVIVTSAGLPKDLPAYCSDRKIALLPTISSRRAAAAITKTWTQKYNRTPDGFIFQGPLAAGLLGFKESELEKACVDRYKIIAEVKAELGKLENCPLIVGGGIACREDAEKVYDYGADGIMMGTRFVATEECDASEHYKELYLNCTENDVTIIRSPMKTSVRVMKNSFADSLAATGSEDYDIIEAVRRAACGDYDNGLIFCGVSADKVNSIVTVRDVFREFTT</sequence>
<dbReference type="GO" id="GO:0018580">
    <property type="term" value="F:nitronate monooxygenase activity"/>
    <property type="evidence" value="ECO:0007669"/>
    <property type="project" value="InterPro"/>
</dbReference>
<dbReference type="InterPro" id="IPR000835">
    <property type="entry name" value="HTH_MarR-typ"/>
</dbReference>
<evidence type="ECO:0000256" key="4">
    <source>
        <dbReference type="ARBA" id="ARBA00022643"/>
    </source>
</evidence>
<evidence type="ECO:0000256" key="5">
    <source>
        <dbReference type="ARBA" id="ARBA00023002"/>
    </source>
</evidence>
<dbReference type="EMBL" id="DVOB01000143">
    <property type="protein sequence ID" value="HIU96364.1"/>
    <property type="molecule type" value="Genomic_DNA"/>
</dbReference>
<evidence type="ECO:0000256" key="1">
    <source>
        <dbReference type="ARBA" id="ARBA00003535"/>
    </source>
</evidence>
<dbReference type="Proteomes" id="UP000824130">
    <property type="component" value="Unassembled WGS sequence"/>
</dbReference>
<evidence type="ECO:0000259" key="6">
    <source>
        <dbReference type="PROSITE" id="PS50995"/>
    </source>
</evidence>
<keyword evidence="3" id="KW-0285">Flavoprotein</keyword>
<evidence type="ECO:0000256" key="2">
    <source>
        <dbReference type="ARBA" id="ARBA00013457"/>
    </source>
</evidence>